<proteinExistence type="inferred from homology"/>
<dbReference type="Proteomes" id="UP001164746">
    <property type="component" value="Chromosome 9"/>
</dbReference>
<evidence type="ECO:0000313" key="2">
    <source>
        <dbReference type="EMBL" id="WAR13984.1"/>
    </source>
</evidence>
<organism evidence="2 3">
    <name type="scientific">Mya arenaria</name>
    <name type="common">Soft-shell clam</name>
    <dbReference type="NCBI Taxonomy" id="6604"/>
    <lineage>
        <taxon>Eukaryota</taxon>
        <taxon>Metazoa</taxon>
        <taxon>Spiralia</taxon>
        <taxon>Lophotrochozoa</taxon>
        <taxon>Mollusca</taxon>
        <taxon>Bivalvia</taxon>
        <taxon>Autobranchia</taxon>
        <taxon>Heteroconchia</taxon>
        <taxon>Euheterodonta</taxon>
        <taxon>Imparidentia</taxon>
        <taxon>Neoheterodontei</taxon>
        <taxon>Myida</taxon>
        <taxon>Myoidea</taxon>
        <taxon>Myidae</taxon>
        <taxon>Mya</taxon>
    </lineage>
</organism>
<dbReference type="InterPro" id="IPR011990">
    <property type="entry name" value="TPR-like_helical_dom_sf"/>
</dbReference>
<evidence type="ECO:0000256" key="1">
    <source>
        <dbReference type="ARBA" id="ARBA00006995"/>
    </source>
</evidence>
<gene>
    <name evidence="2" type="ORF">MAR_004089</name>
</gene>
<dbReference type="Gene3D" id="1.25.40.10">
    <property type="entry name" value="Tetratricopeptide repeat domain"/>
    <property type="match status" value="1"/>
</dbReference>
<dbReference type="PANTHER" id="PTHR21405:SF0">
    <property type="entry name" value="TETRATRICOPEPTIDE REPEAT PROTEIN 36"/>
    <property type="match status" value="1"/>
</dbReference>
<reference evidence="2" key="1">
    <citation type="submission" date="2022-11" db="EMBL/GenBank/DDBJ databases">
        <title>Centuries of genome instability and evolution in soft-shell clam transmissible cancer (bioRxiv).</title>
        <authorList>
            <person name="Hart S.F.M."/>
            <person name="Yonemitsu M.A."/>
            <person name="Giersch R.M."/>
            <person name="Beal B.F."/>
            <person name="Arriagada G."/>
            <person name="Davis B.W."/>
            <person name="Ostrander E.A."/>
            <person name="Goff S.P."/>
            <person name="Metzger M.J."/>
        </authorList>
    </citation>
    <scope>NUCLEOTIDE SEQUENCE</scope>
    <source>
        <strain evidence="2">MELC-2E11</strain>
        <tissue evidence="2">Siphon/mantle</tissue>
    </source>
</reference>
<protein>
    <submittedName>
        <fullName evidence="2">TTC36-like protein</fullName>
    </submittedName>
</protein>
<accession>A0ABY7EZU0</accession>
<keyword evidence="3" id="KW-1185">Reference proteome</keyword>
<evidence type="ECO:0000313" key="3">
    <source>
        <dbReference type="Proteomes" id="UP001164746"/>
    </source>
</evidence>
<dbReference type="InterPro" id="IPR038906">
    <property type="entry name" value="TTC36"/>
</dbReference>
<comment type="similarity">
    <text evidence="1">Belongs to the TTC36 family.</text>
</comment>
<sequence>MENQHISNHDKAVLTRIFNPNLPYGDTYDEDEQLEEAFEEEIETAEVLEAKRLEVEGVKGALADLDKAIQLCEGHGKVACQAYTQRGLIKRLQEDDCGAKEDLTHAAHLGGQFAKHLLVAMNPYAALCNQMLADVMGRLRAGEEQMD</sequence>
<dbReference type="PANTHER" id="PTHR21405">
    <property type="entry name" value="CDNA SEQUENCE BC021608"/>
    <property type="match status" value="1"/>
</dbReference>
<name>A0ABY7EZU0_MYAAR</name>
<dbReference type="EMBL" id="CP111020">
    <property type="protein sequence ID" value="WAR13984.1"/>
    <property type="molecule type" value="Genomic_DNA"/>
</dbReference>